<reference evidence="2 3" key="1">
    <citation type="submission" date="2014-04" db="EMBL/GenBank/DDBJ databases">
        <authorList>
            <consortium name="DOE Joint Genome Institute"/>
            <person name="Kuo A."/>
            <person name="Gay G."/>
            <person name="Dore J."/>
            <person name="Kohler A."/>
            <person name="Nagy L.G."/>
            <person name="Floudas D."/>
            <person name="Copeland A."/>
            <person name="Barry K.W."/>
            <person name="Cichocki N."/>
            <person name="Veneault-Fourrey C."/>
            <person name="LaButti K."/>
            <person name="Lindquist E.A."/>
            <person name="Lipzen A."/>
            <person name="Lundell T."/>
            <person name="Morin E."/>
            <person name="Murat C."/>
            <person name="Sun H."/>
            <person name="Tunlid A."/>
            <person name="Henrissat B."/>
            <person name="Grigoriev I.V."/>
            <person name="Hibbett D.S."/>
            <person name="Martin F."/>
            <person name="Nordberg H.P."/>
            <person name="Cantor M.N."/>
            <person name="Hua S.X."/>
        </authorList>
    </citation>
    <scope>NUCLEOTIDE SEQUENCE [LARGE SCALE GENOMIC DNA]</scope>
    <source>
        <strain evidence="3">h7</strain>
    </source>
</reference>
<accession>A0A0C3CG45</accession>
<protein>
    <submittedName>
        <fullName evidence="2">Uncharacterized protein</fullName>
    </submittedName>
</protein>
<feature type="compositionally biased region" description="Basic and acidic residues" evidence="1">
    <location>
        <begin position="10"/>
        <end position="36"/>
    </location>
</feature>
<name>A0A0C3CG45_HEBCY</name>
<evidence type="ECO:0000313" key="2">
    <source>
        <dbReference type="EMBL" id="KIM43114.1"/>
    </source>
</evidence>
<feature type="region of interest" description="Disordered" evidence="1">
    <location>
        <begin position="1"/>
        <end position="36"/>
    </location>
</feature>
<dbReference type="AlphaFoldDB" id="A0A0C3CG45"/>
<keyword evidence="3" id="KW-1185">Reference proteome</keyword>
<dbReference type="EMBL" id="KN831776">
    <property type="protein sequence ID" value="KIM43114.1"/>
    <property type="molecule type" value="Genomic_DNA"/>
</dbReference>
<dbReference type="HOGENOM" id="CLU_2961052_0_0_1"/>
<proteinExistence type="predicted"/>
<organism evidence="2 3">
    <name type="scientific">Hebeloma cylindrosporum</name>
    <dbReference type="NCBI Taxonomy" id="76867"/>
    <lineage>
        <taxon>Eukaryota</taxon>
        <taxon>Fungi</taxon>
        <taxon>Dikarya</taxon>
        <taxon>Basidiomycota</taxon>
        <taxon>Agaricomycotina</taxon>
        <taxon>Agaricomycetes</taxon>
        <taxon>Agaricomycetidae</taxon>
        <taxon>Agaricales</taxon>
        <taxon>Agaricineae</taxon>
        <taxon>Hymenogastraceae</taxon>
        <taxon>Hebeloma</taxon>
    </lineage>
</organism>
<gene>
    <name evidence="2" type="ORF">M413DRAFT_396293</name>
</gene>
<evidence type="ECO:0000256" key="1">
    <source>
        <dbReference type="SAM" id="MobiDB-lite"/>
    </source>
</evidence>
<sequence length="59" mass="6971">MRRSTGEGQEVDRNHWEGRSIDRDQTSKTKELSSMDRTSRTLLFVFRLRNSTVIERGSR</sequence>
<evidence type="ECO:0000313" key="3">
    <source>
        <dbReference type="Proteomes" id="UP000053424"/>
    </source>
</evidence>
<reference evidence="3" key="2">
    <citation type="submission" date="2015-01" db="EMBL/GenBank/DDBJ databases">
        <title>Evolutionary Origins and Diversification of the Mycorrhizal Mutualists.</title>
        <authorList>
            <consortium name="DOE Joint Genome Institute"/>
            <consortium name="Mycorrhizal Genomics Consortium"/>
            <person name="Kohler A."/>
            <person name="Kuo A."/>
            <person name="Nagy L.G."/>
            <person name="Floudas D."/>
            <person name="Copeland A."/>
            <person name="Barry K.W."/>
            <person name="Cichocki N."/>
            <person name="Veneault-Fourrey C."/>
            <person name="LaButti K."/>
            <person name="Lindquist E.A."/>
            <person name="Lipzen A."/>
            <person name="Lundell T."/>
            <person name="Morin E."/>
            <person name="Murat C."/>
            <person name="Riley R."/>
            <person name="Ohm R."/>
            <person name="Sun H."/>
            <person name="Tunlid A."/>
            <person name="Henrissat B."/>
            <person name="Grigoriev I.V."/>
            <person name="Hibbett D.S."/>
            <person name="Martin F."/>
        </authorList>
    </citation>
    <scope>NUCLEOTIDE SEQUENCE [LARGE SCALE GENOMIC DNA]</scope>
    <source>
        <strain evidence="3">h7</strain>
    </source>
</reference>
<dbReference type="Proteomes" id="UP000053424">
    <property type="component" value="Unassembled WGS sequence"/>
</dbReference>